<reference evidence="2" key="1">
    <citation type="submission" date="2020-11" db="EMBL/GenBank/DDBJ databases">
        <title>Novosphingobium aureum sp. nov., a marine bacterium isolated from sediment of a salt flat.</title>
        <authorList>
            <person name="Yoo Y."/>
            <person name="Kim J.-J."/>
        </authorList>
    </citation>
    <scope>NUCLEOTIDE SEQUENCE</scope>
    <source>
        <strain evidence="2">YJ-S2-02</strain>
    </source>
</reference>
<keyword evidence="3" id="KW-1185">Reference proteome</keyword>
<feature type="chain" id="PRO_5036858785" evidence="1">
    <location>
        <begin position="24"/>
        <end position="637"/>
    </location>
</feature>
<sequence>MRPALLAGLLPLCQPLLPSNALAQAAAPSPLERIALATDSPLPDCPNPDLAERQKTDARLLALFAHGEVEDDALAPLDALYRGETGPSADYARIFTEELARDRLATLKRRHAALTRIDRCAVSPEMRISLAAYRTITERQLEALEPDLLALTGVRPFNHTHGLHVEFASIVAPGGNLAYDSEADYRRTLALYRTFPGMIDNAMTRLREGLDAGIVEPRSTISNMIGQIDAILADLEGDTPFLAPLEQFPETISQARRTELRLAYAQAVKTDIAPTYRRLRSFLADDYFPRARREEGLSALPGGARLYRHLIGRETTLDLDAADIHALGLSEVARIRGEMMAVAHELGSDAPLEIFFDQIREDPRFHPSSADQLANGFAEVARKVDEAAPRFFSQRPETPLDIAAYPAFSAPYMPGGSYSEAGSEDGTHGVFLYNTHDLAHRFLSGTTTLYLHEGIPGHHYQISLARENSHLPAFQRYEGNNAFVEGWALYAETLGYDMGLYADPLQHWGTLDDEMLRAMRLVVDTGLHAQGWSRDRAIAYMLANSGMGRLDAISEVDRYIAMPAQALSYKLGAITIQRLRAEAEERLGERFDIRAFHQQVLGSGALPLDVLSHKMHAWIAAEATAVPSRSTPKAKAR</sequence>
<comment type="caution">
    <text evidence="2">The sequence shown here is derived from an EMBL/GenBank/DDBJ whole genome shotgun (WGS) entry which is preliminary data.</text>
</comment>
<gene>
    <name evidence="2" type="ORF">I5E68_11185</name>
</gene>
<dbReference type="AlphaFoldDB" id="A0A931ML11"/>
<name>A0A931ML11_9SPHN</name>
<dbReference type="Pfam" id="PF05960">
    <property type="entry name" value="DUF885"/>
    <property type="match status" value="1"/>
</dbReference>
<keyword evidence="1" id="KW-0732">Signal</keyword>
<dbReference type="EMBL" id="JADZGI010000001">
    <property type="protein sequence ID" value="MBH0113512.1"/>
    <property type="molecule type" value="Genomic_DNA"/>
</dbReference>
<dbReference type="Proteomes" id="UP000617634">
    <property type="component" value="Unassembled WGS sequence"/>
</dbReference>
<organism evidence="2 3">
    <name type="scientific">Novosphingobium aureum</name>
    <dbReference type="NCBI Taxonomy" id="2792964"/>
    <lineage>
        <taxon>Bacteria</taxon>
        <taxon>Pseudomonadati</taxon>
        <taxon>Pseudomonadota</taxon>
        <taxon>Alphaproteobacteria</taxon>
        <taxon>Sphingomonadales</taxon>
        <taxon>Sphingomonadaceae</taxon>
        <taxon>Novosphingobium</taxon>
    </lineage>
</organism>
<feature type="signal peptide" evidence="1">
    <location>
        <begin position="1"/>
        <end position="23"/>
    </location>
</feature>
<dbReference type="PANTHER" id="PTHR33361">
    <property type="entry name" value="GLR0591 PROTEIN"/>
    <property type="match status" value="1"/>
</dbReference>
<protein>
    <submittedName>
        <fullName evidence="2">DUF885 domain-containing protein</fullName>
    </submittedName>
</protein>
<dbReference type="PANTHER" id="PTHR33361:SF16">
    <property type="entry name" value="DUF885 DOMAIN-CONTAINING PROTEIN"/>
    <property type="match status" value="1"/>
</dbReference>
<evidence type="ECO:0000256" key="1">
    <source>
        <dbReference type="SAM" id="SignalP"/>
    </source>
</evidence>
<dbReference type="InterPro" id="IPR010281">
    <property type="entry name" value="DUF885"/>
</dbReference>
<evidence type="ECO:0000313" key="2">
    <source>
        <dbReference type="EMBL" id="MBH0113512.1"/>
    </source>
</evidence>
<accession>A0A931ML11</accession>
<proteinExistence type="predicted"/>
<evidence type="ECO:0000313" key="3">
    <source>
        <dbReference type="Proteomes" id="UP000617634"/>
    </source>
</evidence>